<organism evidence="8 9">
    <name type="scientific">Cladophialophora chaetospira</name>
    <dbReference type="NCBI Taxonomy" id="386627"/>
    <lineage>
        <taxon>Eukaryota</taxon>
        <taxon>Fungi</taxon>
        <taxon>Dikarya</taxon>
        <taxon>Ascomycota</taxon>
        <taxon>Pezizomycotina</taxon>
        <taxon>Eurotiomycetes</taxon>
        <taxon>Chaetothyriomycetidae</taxon>
        <taxon>Chaetothyriales</taxon>
        <taxon>Herpotrichiellaceae</taxon>
        <taxon>Cladophialophora</taxon>
    </lineage>
</organism>
<dbReference type="Pfam" id="PF00632">
    <property type="entry name" value="HECT"/>
    <property type="match status" value="1"/>
</dbReference>
<accession>A0AA38X858</accession>
<protein>
    <recommendedName>
        <fullName evidence="2">HECT-type E3 ubiquitin transferase</fullName>
        <ecNumber evidence="2">2.3.2.26</ecNumber>
    </recommendedName>
</protein>
<sequence length="1261" mass="142550">MHHGKHGSKTTSLDDSARDRLDKQPRVKAAELGFHAPDHIVDDIVTITDPKFIYSNVHAQRDRRLRLLIRRYTNQIQYGCRNVNCPTRSCWSYRKRNSTGPLKNYTELSARTLAIQLVEEFRLHGKDPTLGLCPHEPVVAWYEDPAHAKKRRNSLGKSPPHRQENGHLPKSSGLPQRLRDSPKSPPVRERGTRRTSQDPIVDAGRRLRKSDAPVPEGLTEAADILNETLSLPNHQADGAGGEGATRQNLQTSATPPKPKDLASFTQTLYDLVPLRLLEWLPSRLSNSSWNGAVPADHDPDQDESHTELMSEENTEADNSPKDMPDHVSNDSPNEAPSLHVEPAYSLSTLTWDNMKWLLSKSRQEDPSCPGPLTAFIKQSFFYCLSDPKRLVKTVQDIQQTTNQGAFKVQEQVNNADIAEDGGPEKIPPAAPGSIIVTRPRNNVRALLFGLSRLGDLGERDLVMTGVLTALQHSYALPPWLRSRRSGKHNRSGSGSSDRALSKRQQSLDSTDALNSRDSNTILQDLLLDKDLPDSQLEEPQVTELCLVAILFLAIAVFNPWPPSAPLALLWLQKVDFVRFGDERNRGLAHASFRGIPREGNLTMMRDIIQAIDVTEDWSVQRLLTVLMDVISHRLSVARWANTLKNSKGTKLKKRTIVDSLVSRFDQDFLHAADGQSSWIGTAAIELVRTVMLKSWDRSAIIQRSGPVGGALELLAALYHQRRDLALDHRLFWMPFVAEKFDDMSMPSEWLSFRADNRQMHILSFPFLFQPETLVRYFRAINITTMKKSHEEASIVYNDARHHVWPQHPYQIPVSGARAVVAYLRPHMAKFFVLTIRRDNILDDAINQIWRRQRREIMRPLRVRIGKDEGEDGLDHGGVQQEFFRLVFAEAFNPDYGMFSIDSTTRMTWFQPRSFEPLYRFEALGVLMSIAIYNGITLPLNMPLAFYRKLLGLKVKKLDHIADGWPDLAKSLRTMLEWSDGDVGDVIARTYEFSYELCGSKITVDMQKVRQDDPWPPTKVKTSRKGKEKSTSFELPFEPALTPPSHPSPSLSPSIPIAPILSRTSSIEVKGISTPLSIDSDMLENTLTEEAALVTNANRAQYVKDYILWLTQKSIEPQYEAFSRGFFTCLDRTALSMFTPEALQALIEGYAEIDTHELEKTATYEEYKADDPTIVDFWDIVHSMSSDQHRRLLEFVTASDRVPVNGMKSVTFLIQTNGKDDIRLPSSSTCYGRLLLPQYSSKEIMREKLTAAIENSVGFGQL</sequence>
<dbReference type="InterPro" id="IPR044611">
    <property type="entry name" value="E3A/B/C-like"/>
</dbReference>
<dbReference type="EC" id="2.3.2.26" evidence="2"/>
<dbReference type="GO" id="GO:0000209">
    <property type="term" value="P:protein polyubiquitination"/>
    <property type="evidence" value="ECO:0007669"/>
    <property type="project" value="InterPro"/>
</dbReference>
<feature type="active site" description="Glycyl thioester intermediate" evidence="5">
    <location>
        <position position="1229"/>
    </location>
</feature>
<gene>
    <name evidence="8" type="ORF">H2200_007306</name>
</gene>
<evidence type="ECO:0000256" key="1">
    <source>
        <dbReference type="ARBA" id="ARBA00000885"/>
    </source>
</evidence>
<dbReference type="PANTHER" id="PTHR45700:SF8">
    <property type="entry name" value="HECT-TYPE E3 UBIQUITIN TRANSFERASE"/>
    <property type="match status" value="1"/>
</dbReference>
<evidence type="ECO:0000313" key="9">
    <source>
        <dbReference type="Proteomes" id="UP001172673"/>
    </source>
</evidence>
<dbReference type="InterPro" id="IPR042556">
    <property type="entry name" value="AZUL_sf"/>
</dbReference>
<dbReference type="InterPro" id="IPR032353">
    <property type="entry name" value="AZUL"/>
</dbReference>
<feature type="compositionally biased region" description="Basic and acidic residues" evidence="6">
    <location>
        <begin position="177"/>
        <end position="196"/>
    </location>
</feature>
<feature type="region of interest" description="Disordered" evidence="6">
    <location>
        <begin position="290"/>
        <end position="338"/>
    </location>
</feature>
<dbReference type="AlphaFoldDB" id="A0AA38X858"/>
<feature type="region of interest" description="Disordered" evidence="6">
    <location>
        <begin position="231"/>
        <end position="261"/>
    </location>
</feature>
<dbReference type="FunFam" id="3.30.2410.10:FF:000003">
    <property type="entry name" value="probable E3 ubiquitin-protein ligase HERC4 isoform X1"/>
    <property type="match status" value="1"/>
</dbReference>
<feature type="region of interest" description="Disordered" evidence="6">
    <location>
        <begin position="150"/>
        <end position="216"/>
    </location>
</feature>
<dbReference type="InterPro" id="IPR000569">
    <property type="entry name" value="HECT_dom"/>
</dbReference>
<name>A0AA38X858_9EURO</name>
<feature type="compositionally biased region" description="Polar residues" evidence="6">
    <location>
        <begin position="491"/>
        <end position="514"/>
    </location>
</feature>
<evidence type="ECO:0000313" key="8">
    <source>
        <dbReference type="EMBL" id="KAJ9608318.1"/>
    </source>
</evidence>
<dbReference type="Gene3D" id="3.30.2410.10">
    <property type="entry name" value="Hect, E3 ligase catalytic domain"/>
    <property type="match status" value="1"/>
</dbReference>
<dbReference type="InterPro" id="IPR035983">
    <property type="entry name" value="Hect_E3_ubiquitin_ligase"/>
</dbReference>
<evidence type="ECO:0000256" key="6">
    <source>
        <dbReference type="SAM" id="MobiDB-lite"/>
    </source>
</evidence>
<feature type="compositionally biased region" description="Polar residues" evidence="6">
    <location>
        <begin position="245"/>
        <end position="254"/>
    </location>
</feature>
<dbReference type="PANTHER" id="PTHR45700">
    <property type="entry name" value="UBIQUITIN-PROTEIN LIGASE E3C"/>
    <property type="match status" value="1"/>
</dbReference>
<dbReference type="Gene3D" id="6.10.130.10">
    <property type="entry name" value="Ubiquitin-protein ligase E3A, N-terminal zinc-binding domain (AZUL)"/>
    <property type="match status" value="1"/>
</dbReference>
<comment type="caution">
    <text evidence="8">The sequence shown here is derived from an EMBL/GenBank/DDBJ whole genome shotgun (WGS) entry which is preliminary data.</text>
</comment>
<feature type="compositionally biased region" description="Basic residues" evidence="6">
    <location>
        <begin position="481"/>
        <end position="490"/>
    </location>
</feature>
<feature type="compositionally biased region" description="Basic and acidic residues" evidence="6">
    <location>
        <begin position="318"/>
        <end position="328"/>
    </location>
</feature>
<dbReference type="PROSITE" id="PS50237">
    <property type="entry name" value="HECT"/>
    <property type="match status" value="1"/>
</dbReference>
<dbReference type="SUPFAM" id="SSF56204">
    <property type="entry name" value="Hect, E3 ligase catalytic domain"/>
    <property type="match status" value="1"/>
</dbReference>
<dbReference type="Proteomes" id="UP001172673">
    <property type="component" value="Unassembled WGS sequence"/>
</dbReference>
<dbReference type="GO" id="GO:0061630">
    <property type="term" value="F:ubiquitin protein ligase activity"/>
    <property type="evidence" value="ECO:0007669"/>
    <property type="project" value="UniProtKB-EC"/>
</dbReference>
<evidence type="ECO:0000256" key="2">
    <source>
        <dbReference type="ARBA" id="ARBA00012485"/>
    </source>
</evidence>
<evidence type="ECO:0000256" key="4">
    <source>
        <dbReference type="ARBA" id="ARBA00022786"/>
    </source>
</evidence>
<keyword evidence="3" id="KW-0808">Transferase</keyword>
<keyword evidence="9" id="KW-1185">Reference proteome</keyword>
<feature type="domain" description="HECT" evidence="7">
    <location>
        <begin position="853"/>
        <end position="1261"/>
    </location>
</feature>
<comment type="catalytic activity">
    <reaction evidence="1">
        <text>S-ubiquitinyl-[E2 ubiquitin-conjugating enzyme]-L-cysteine + [acceptor protein]-L-lysine = [E2 ubiquitin-conjugating enzyme]-L-cysteine + N(6)-ubiquitinyl-[acceptor protein]-L-lysine.</text>
        <dbReference type="EC" id="2.3.2.26"/>
    </reaction>
</comment>
<feature type="compositionally biased region" description="Basic and acidic residues" evidence="6">
    <location>
        <begin position="295"/>
        <end position="308"/>
    </location>
</feature>
<feature type="region of interest" description="Disordered" evidence="6">
    <location>
        <begin position="1008"/>
        <end position="1052"/>
    </location>
</feature>
<evidence type="ECO:0000256" key="3">
    <source>
        <dbReference type="ARBA" id="ARBA00022679"/>
    </source>
</evidence>
<evidence type="ECO:0000256" key="5">
    <source>
        <dbReference type="PROSITE-ProRule" id="PRU00104"/>
    </source>
</evidence>
<dbReference type="EMBL" id="JAPDRK010000010">
    <property type="protein sequence ID" value="KAJ9608318.1"/>
    <property type="molecule type" value="Genomic_DNA"/>
</dbReference>
<dbReference type="Gene3D" id="3.90.1750.10">
    <property type="entry name" value="Hect, E3 ligase catalytic domains"/>
    <property type="match status" value="2"/>
</dbReference>
<proteinExistence type="predicted"/>
<dbReference type="SMART" id="SM00119">
    <property type="entry name" value="HECTc"/>
    <property type="match status" value="1"/>
</dbReference>
<reference evidence="8" key="1">
    <citation type="submission" date="2022-10" db="EMBL/GenBank/DDBJ databases">
        <title>Culturing micro-colonial fungi from biological soil crusts in the Mojave desert and describing Neophaeococcomyces mojavensis, and introducing the new genera and species Taxawa tesnikishii.</title>
        <authorList>
            <person name="Kurbessoian T."/>
            <person name="Stajich J.E."/>
        </authorList>
    </citation>
    <scope>NUCLEOTIDE SEQUENCE</scope>
    <source>
        <strain evidence="8">TK_41</strain>
    </source>
</reference>
<feature type="region of interest" description="Disordered" evidence="6">
    <location>
        <begin position="481"/>
        <end position="514"/>
    </location>
</feature>
<evidence type="ECO:0000259" key="7">
    <source>
        <dbReference type="PROSITE" id="PS50237"/>
    </source>
</evidence>
<dbReference type="Pfam" id="PF16558">
    <property type="entry name" value="AZUL"/>
    <property type="match status" value="1"/>
</dbReference>
<keyword evidence="4 5" id="KW-0833">Ubl conjugation pathway</keyword>
<dbReference type="Gene3D" id="3.30.2160.10">
    <property type="entry name" value="Hect, E3 ligase catalytic domain"/>
    <property type="match status" value="2"/>
</dbReference>